<dbReference type="PANTHER" id="PTHR34591">
    <property type="entry name" value="OS03G0653100 PROTEIN-RELATED"/>
    <property type="match status" value="1"/>
</dbReference>
<dbReference type="SUPFAM" id="SSF81383">
    <property type="entry name" value="F-box domain"/>
    <property type="match status" value="1"/>
</dbReference>
<dbReference type="AlphaFoldDB" id="M8B1T5"/>
<accession>M8B1T5</accession>
<dbReference type="ExpressionAtlas" id="M8B1T5">
    <property type="expression patterns" value="baseline"/>
</dbReference>
<evidence type="ECO:0000313" key="1">
    <source>
        <dbReference type="EnsemblPlants" id="EMT07550"/>
    </source>
</evidence>
<evidence type="ECO:0008006" key="2">
    <source>
        <dbReference type="Google" id="ProtNLM"/>
    </source>
</evidence>
<dbReference type="EnsemblPlants" id="EMT07550">
    <property type="protein sequence ID" value="EMT07550"/>
    <property type="gene ID" value="F775_11743"/>
</dbReference>
<reference evidence="1" key="1">
    <citation type="submission" date="2015-06" db="UniProtKB">
        <authorList>
            <consortium name="EnsemblPlants"/>
        </authorList>
    </citation>
    <scope>IDENTIFICATION</scope>
</reference>
<protein>
    <recommendedName>
        <fullName evidence="2">F-box domain-containing protein</fullName>
    </recommendedName>
</protein>
<organism evidence="1">
    <name type="scientific">Aegilops tauschii</name>
    <name type="common">Tausch's goatgrass</name>
    <name type="synonym">Aegilops squarrosa</name>
    <dbReference type="NCBI Taxonomy" id="37682"/>
    <lineage>
        <taxon>Eukaryota</taxon>
        <taxon>Viridiplantae</taxon>
        <taxon>Streptophyta</taxon>
        <taxon>Embryophyta</taxon>
        <taxon>Tracheophyta</taxon>
        <taxon>Spermatophyta</taxon>
        <taxon>Magnoliopsida</taxon>
        <taxon>Liliopsida</taxon>
        <taxon>Poales</taxon>
        <taxon>Poaceae</taxon>
        <taxon>BOP clade</taxon>
        <taxon>Pooideae</taxon>
        <taxon>Triticodae</taxon>
        <taxon>Triticeae</taxon>
        <taxon>Triticinae</taxon>
        <taxon>Aegilops</taxon>
    </lineage>
</organism>
<sequence>MALAAASQLLVPDDILACVLRGLAASRCVCKSWRTVIDDRRLLRADFLPLSLHGIFFMEQLNPTPPKFFGSALIQRKIAAKLDYLDTDLFGHLSIKDHCNGLLLLWDQLVGEVTEVDQAITEWRGNTSYFGPQRIRPSGKLSTTIFTKESAWPPSPYAVRVFSSRTWQWEEKLLVRRGEAAGTIADMQSDWQPEHRYTVYWQGALYVHCQDDSIMRITLYHGEYEVIKSPTGSKTKRADLYLGKSKKGVYCALVSNCRSYRLRVWLLTEVCGKMKWGVKIDISLLPVVAKFSWISRVENSGPWILHEGNCNRDGEKAPVEDKLEWDFDKATVLEGVDNAESEYMHGDIYFLGIHPYKEIAFLWISRTRVVAYHLCSSNVQDLGELRLQSVGDSFPYTPCWTGEL</sequence>
<name>M8B1T5_AEGTA</name>
<dbReference type="PANTHER" id="PTHR34591:SF62">
    <property type="entry name" value="F-BOX DOMAIN-CONTAINING PROTEIN"/>
    <property type="match status" value="1"/>
</dbReference>
<proteinExistence type="predicted"/>
<dbReference type="InterPro" id="IPR036047">
    <property type="entry name" value="F-box-like_dom_sf"/>
</dbReference>